<evidence type="ECO:0000313" key="2">
    <source>
        <dbReference type="WBParaSite" id="GPUH_0001137101-mRNA-1"/>
    </source>
</evidence>
<reference evidence="2" key="1">
    <citation type="submission" date="2016-06" db="UniProtKB">
        <authorList>
            <consortium name="WormBaseParasite"/>
        </authorList>
    </citation>
    <scope>IDENTIFICATION</scope>
</reference>
<organism evidence="2">
    <name type="scientific">Gongylonema pulchrum</name>
    <dbReference type="NCBI Taxonomy" id="637853"/>
    <lineage>
        <taxon>Eukaryota</taxon>
        <taxon>Metazoa</taxon>
        <taxon>Ecdysozoa</taxon>
        <taxon>Nematoda</taxon>
        <taxon>Chromadorea</taxon>
        <taxon>Rhabditida</taxon>
        <taxon>Spirurina</taxon>
        <taxon>Spiruromorpha</taxon>
        <taxon>Spiruroidea</taxon>
        <taxon>Gongylonematidae</taxon>
        <taxon>Gongylonema</taxon>
    </lineage>
</organism>
<keyword evidence="1" id="KW-0472">Membrane</keyword>
<protein>
    <submittedName>
        <fullName evidence="2">Product</fullName>
    </submittedName>
</protein>
<dbReference type="AlphaFoldDB" id="A0A183DRL7"/>
<feature type="transmembrane region" description="Helical" evidence="1">
    <location>
        <begin position="45"/>
        <end position="70"/>
    </location>
</feature>
<evidence type="ECO:0000256" key="1">
    <source>
        <dbReference type="SAM" id="Phobius"/>
    </source>
</evidence>
<sequence length="97" mass="11348">LRLHMHLPICYYCRCCCCYYCYYRCCYCCCCYCCYCCCCYCRCCLACFCFVCVCVCVCMYVSLVCSPFFWYVFFPAFLQGGGALFATFMCAIGTLLR</sequence>
<name>A0A183DRL7_9BILA</name>
<keyword evidence="1" id="KW-0812">Transmembrane</keyword>
<accession>A0A183DRL7</accession>
<proteinExistence type="predicted"/>
<feature type="transmembrane region" description="Helical" evidence="1">
    <location>
        <begin position="76"/>
        <end position="96"/>
    </location>
</feature>
<dbReference type="WBParaSite" id="GPUH_0001137101-mRNA-1">
    <property type="protein sequence ID" value="GPUH_0001137101-mRNA-1"/>
    <property type="gene ID" value="GPUH_0001137101"/>
</dbReference>
<keyword evidence="1" id="KW-1133">Transmembrane helix</keyword>